<keyword evidence="1" id="KW-0472">Membrane</keyword>
<protein>
    <submittedName>
        <fullName evidence="2">Uncharacterized protein</fullName>
    </submittedName>
</protein>
<reference evidence="2" key="1">
    <citation type="submission" date="2020-10" db="EMBL/GenBank/DDBJ databases">
        <title>Microbiome of the Black Sea water column analyzed by genome centric metagenomics.</title>
        <authorList>
            <person name="Cabello-Yeves P.J."/>
            <person name="Callieri C."/>
            <person name="Picazo A."/>
            <person name="Mehrshad M."/>
            <person name="Haro-Moreno J.M."/>
            <person name="Roda-Garcia J."/>
            <person name="Dzembekova N."/>
            <person name="Slabakova V."/>
            <person name="Slabakova N."/>
            <person name="Moncheva S."/>
            <person name="Rodriguez-Valera F."/>
        </authorList>
    </citation>
    <scope>NUCLEOTIDE SEQUENCE</scope>
    <source>
        <strain evidence="2">BS30m-G43</strain>
    </source>
</reference>
<feature type="transmembrane region" description="Helical" evidence="1">
    <location>
        <begin position="136"/>
        <end position="153"/>
    </location>
</feature>
<evidence type="ECO:0000313" key="2">
    <source>
        <dbReference type="EMBL" id="MBL6903527.1"/>
    </source>
</evidence>
<keyword evidence="1" id="KW-0812">Transmembrane</keyword>
<evidence type="ECO:0000256" key="1">
    <source>
        <dbReference type="SAM" id="Phobius"/>
    </source>
</evidence>
<proteinExistence type="predicted"/>
<accession>A0A937M2M9</accession>
<evidence type="ECO:0000313" key="3">
    <source>
        <dbReference type="Proteomes" id="UP000705230"/>
    </source>
</evidence>
<organism evidence="2 3">
    <name type="scientific">SAR86 cluster bacterium</name>
    <dbReference type="NCBI Taxonomy" id="2030880"/>
    <lineage>
        <taxon>Bacteria</taxon>
        <taxon>Pseudomonadati</taxon>
        <taxon>Pseudomonadota</taxon>
        <taxon>Gammaproteobacteria</taxon>
        <taxon>SAR86 cluster</taxon>
    </lineage>
</organism>
<comment type="caution">
    <text evidence="2">The sequence shown here is derived from an EMBL/GenBank/DDBJ whole genome shotgun (WGS) entry which is preliminary data.</text>
</comment>
<dbReference type="AlphaFoldDB" id="A0A937M2M9"/>
<keyword evidence="1" id="KW-1133">Transmembrane helix</keyword>
<dbReference type="EMBL" id="JADHSG010000007">
    <property type="protein sequence ID" value="MBL6903527.1"/>
    <property type="molecule type" value="Genomic_DNA"/>
</dbReference>
<name>A0A937M2M9_9GAMM</name>
<gene>
    <name evidence="2" type="ORF">ISR29_04930</name>
</gene>
<dbReference type="Proteomes" id="UP000705230">
    <property type="component" value="Unassembled WGS sequence"/>
</dbReference>
<sequence length="154" mass="17712">MSTNHDKYLVLRGKNKDIYFIQKRVSKKVSKIIGKDFIKKSLETSDIKVARDKRDEMLAELVSIEAMSTNNSYVENDNLEDKIMSNESISGVSNENAKNITKNSEKDGFLEEYLDMDYIKSLRFPTKDSLIESFDNNLLILLVIGVMIVFFLLN</sequence>